<dbReference type="GO" id="GO:0005524">
    <property type="term" value="F:ATP binding"/>
    <property type="evidence" value="ECO:0007669"/>
    <property type="project" value="UniProtKB-UniRule"/>
</dbReference>
<feature type="binding site" evidence="11">
    <location>
        <position position="262"/>
    </location>
    <ligand>
        <name>Mg(2+)</name>
        <dbReference type="ChEBI" id="CHEBI:18420"/>
        <label>1</label>
    </ligand>
</feature>
<dbReference type="Proteomes" id="UP000475666">
    <property type="component" value="Unassembled WGS sequence"/>
</dbReference>
<accession>A0A6G3TAU4</accession>
<evidence type="ECO:0000256" key="11">
    <source>
        <dbReference type="PIRSR" id="PIRSR039102-3"/>
    </source>
</evidence>
<feature type="binding site" evidence="11">
    <location>
        <position position="275"/>
    </location>
    <ligand>
        <name>Mg(2+)</name>
        <dbReference type="ChEBI" id="CHEBI:18420"/>
        <label>2</label>
    </ligand>
</feature>
<feature type="domain" description="ATP-grasp" evidence="13">
    <location>
        <begin position="106"/>
        <end position="308"/>
    </location>
</feature>
<comment type="subcellular location">
    <subcellularLocation>
        <location evidence="1 10">Cytoplasm</location>
    </subcellularLocation>
</comment>
<reference evidence="14 15" key="1">
    <citation type="submission" date="2020-01" db="EMBL/GenBank/DDBJ databases">
        <title>Insect and environment-associated Actinomycetes.</title>
        <authorList>
            <person name="Currrie C."/>
            <person name="Chevrette M."/>
            <person name="Carlson C."/>
            <person name="Stubbendieck R."/>
            <person name="Wendt-Pienkowski E."/>
        </authorList>
    </citation>
    <scope>NUCLEOTIDE SEQUENCE [LARGE SCALE GENOMIC DNA]</scope>
    <source>
        <strain evidence="14 15">SID7739</strain>
    </source>
</reference>
<keyword evidence="6 12" id="KW-0067">ATP-binding</keyword>
<dbReference type="InterPro" id="IPR013815">
    <property type="entry name" value="ATP_grasp_subdomain_1"/>
</dbReference>
<evidence type="ECO:0000256" key="5">
    <source>
        <dbReference type="ARBA" id="ARBA00022741"/>
    </source>
</evidence>
<dbReference type="EMBL" id="JAAGMQ010000344">
    <property type="protein sequence ID" value="NEC33837.1"/>
    <property type="molecule type" value="Genomic_DNA"/>
</dbReference>
<dbReference type="InterPro" id="IPR005905">
    <property type="entry name" value="D_ala_D_ala"/>
</dbReference>
<keyword evidence="5 12" id="KW-0547">Nucleotide-binding</keyword>
<evidence type="ECO:0000313" key="14">
    <source>
        <dbReference type="EMBL" id="NEC33837.1"/>
    </source>
</evidence>
<dbReference type="GO" id="GO:0008716">
    <property type="term" value="F:D-alanine-D-alanine ligase activity"/>
    <property type="evidence" value="ECO:0007669"/>
    <property type="project" value="UniProtKB-UniRule"/>
</dbReference>
<dbReference type="Gene3D" id="3.40.50.20">
    <property type="match status" value="1"/>
</dbReference>
<feature type="binding site" evidence="11">
    <location>
        <position position="277"/>
    </location>
    <ligand>
        <name>Mg(2+)</name>
        <dbReference type="ChEBI" id="CHEBI:18420"/>
        <label>2</label>
    </ligand>
</feature>
<dbReference type="GO" id="GO:0009252">
    <property type="term" value="P:peptidoglycan biosynthetic process"/>
    <property type="evidence" value="ECO:0007669"/>
    <property type="project" value="UniProtKB-UniRule"/>
</dbReference>
<keyword evidence="11" id="KW-0460">Magnesium</keyword>
<keyword evidence="9 10" id="KW-0961">Cell wall biogenesis/degradation</keyword>
<keyword evidence="8 10" id="KW-0573">Peptidoglycan synthesis</keyword>
<dbReference type="GO" id="GO:0046872">
    <property type="term" value="F:metal ion binding"/>
    <property type="evidence" value="ECO:0007669"/>
    <property type="project" value="UniProtKB-KW"/>
</dbReference>
<protein>
    <recommendedName>
        <fullName evidence="10">D-alanine--D-alanine ligase</fullName>
        <ecNumber evidence="10">6.3.2.4</ecNumber>
    </recommendedName>
    <alternativeName>
        <fullName evidence="10">D-Ala-D-Ala ligase</fullName>
    </alternativeName>
    <alternativeName>
        <fullName evidence="10">D-alanylalanine synthetase</fullName>
    </alternativeName>
</protein>
<name>A0A6G3TAU4_9ACTN</name>
<keyword evidence="11" id="KW-0464">Manganese</keyword>
<evidence type="ECO:0000256" key="9">
    <source>
        <dbReference type="ARBA" id="ARBA00023316"/>
    </source>
</evidence>
<dbReference type="Gene3D" id="3.30.1490.20">
    <property type="entry name" value="ATP-grasp fold, A domain"/>
    <property type="match status" value="1"/>
</dbReference>
<keyword evidence="7 10" id="KW-0133">Cell shape</keyword>
<comment type="caution">
    <text evidence="14">The sequence shown here is derived from an EMBL/GenBank/DDBJ whole genome shotgun (WGS) entry which is preliminary data.</text>
</comment>
<dbReference type="InterPro" id="IPR016185">
    <property type="entry name" value="PreATP-grasp_dom_sf"/>
</dbReference>
<evidence type="ECO:0000256" key="3">
    <source>
        <dbReference type="ARBA" id="ARBA00022490"/>
    </source>
</evidence>
<dbReference type="PANTHER" id="PTHR23132:SF23">
    <property type="entry name" value="D-ALANINE--D-ALANINE LIGASE B"/>
    <property type="match status" value="1"/>
</dbReference>
<comment type="cofactor">
    <cofactor evidence="11">
        <name>Mg(2+)</name>
        <dbReference type="ChEBI" id="CHEBI:18420"/>
    </cofactor>
    <cofactor evidence="11">
        <name>Mn(2+)</name>
        <dbReference type="ChEBI" id="CHEBI:29035"/>
    </cofactor>
    <text evidence="11">Binds 2 magnesium or manganese ions per subunit.</text>
</comment>
<dbReference type="PIRSF" id="PIRSF039102">
    <property type="entry name" value="Ddl/VanB"/>
    <property type="match status" value="1"/>
</dbReference>
<evidence type="ECO:0000256" key="6">
    <source>
        <dbReference type="ARBA" id="ARBA00022840"/>
    </source>
</evidence>
<dbReference type="GO" id="GO:0005737">
    <property type="term" value="C:cytoplasm"/>
    <property type="evidence" value="ECO:0007669"/>
    <property type="project" value="UniProtKB-SubCell"/>
</dbReference>
<comment type="similarity">
    <text evidence="2 10">Belongs to the D-alanine--D-alanine ligase family.</text>
</comment>
<dbReference type="NCBIfam" id="NF002378">
    <property type="entry name" value="PRK01372.1"/>
    <property type="match status" value="1"/>
</dbReference>
<evidence type="ECO:0000256" key="4">
    <source>
        <dbReference type="ARBA" id="ARBA00022598"/>
    </source>
</evidence>
<proteinExistence type="inferred from homology"/>
<evidence type="ECO:0000256" key="2">
    <source>
        <dbReference type="ARBA" id="ARBA00010871"/>
    </source>
</evidence>
<dbReference type="HAMAP" id="MF_00047">
    <property type="entry name" value="Dala_Dala_lig"/>
    <property type="match status" value="1"/>
</dbReference>
<sequence length="318" mass="33634">MTMQSFESARIAVVSGGRSTERERSLMSGRAAWEALDRQGYTTTLLDPADKTFTDDIRSADVAFLAIAGQYAEDGKLQGLLEHLNIPYTGSGVAASAVGMHKALAKTVVAAAGVAVLPTVTLPAHTGDVSTHTVTSTIAFPLILKPLSEGGSIGMTVCRDTAQLAAALRTIDPRERWFAEPFTTGIPVSCGVLEIDGSPVALPPLATIPTDAEFYDYATKRDKTKYRYECPANLSSPALDTITTAALTAHDALGCSGYSRSDFIAAPDGQPVWLEINTLPGLSHTGNLATMAAADGIEYDQLIRMILATAHTTEGYRP</sequence>
<evidence type="ECO:0000256" key="12">
    <source>
        <dbReference type="PROSITE-ProRule" id="PRU00409"/>
    </source>
</evidence>
<dbReference type="EC" id="6.3.2.4" evidence="10"/>
<dbReference type="Pfam" id="PF01820">
    <property type="entry name" value="Dala_Dala_lig_N"/>
    <property type="match status" value="1"/>
</dbReference>
<dbReference type="InterPro" id="IPR011761">
    <property type="entry name" value="ATP-grasp"/>
</dbReference>
<keyword evidence="4 10" id="KW-0436">Ligase</keyword>
<dbReference type="SUPFAM" id="SSF56059">
    <property type="entry name" value="Glutathione synthetase ATP-binding domain-like"/>
    <property type="match status" value="1"/>
</dbReference>
<feature type="binding site" evidence="11">
    <location>
        <position position="275"/>
    </location>
    <ligand>
        <name>Mg(2+)</name>
        <dbReference type="ChEBI" id="CHEBI:18420"/>
        <label>1</label>
    </ligand>
</feature>
<keyword evidence="11" id="KW-0479">Metal-binding</keyword>
<evidence type="ECO:0000259" key="13">
    <source>
        <dbReference type="PROSITE" id="PS50975"/>
    </source>
</evidence>
<dbReference type="InterPro" id="IPR011127">
    <property type="entry name" value="Dala_Dala_lig_N"/>
</dbReference>
<dbReference type="GO" id="GO:0071555">
    <property type="term" value="P:cell wall organization"/>
    <property type="evidence" value="ECO:0007669"/>
    <property type="project" value="UniProtKB-KW"/>
</dbReference>
<evidence type="ECO:0000256" key="7">
    <source>
        <dbReference type="ARBA" id="ARBA00022960"/>
    </source>
</evidence>
<dbReference type="GO" id="GO:0008360">
    <property type="term" value="P:regulation of cell shape"/>
    <property type="evidence" value="ECO:0007669"/>
    <property type="project" value="UniProtKB-KW"/>
</dbReference>
<dbReference type="Pfam" id="PF07478">
    <property type="entry name" value="Dala_Dala_lig_C"/>
    <property type="match status" value="1"/>
</dbReference>
<dbReference type="Gene3D" id="3.30.470.20">
    <property type="entry name" value="ATP-grasp fold, B domain"/>
    <property type="match status" value="1"/>
</dbReference>
<comment type="function">
    <text evidence="10">Cell wall formation.</text>
</comment>
<dbReference type="SUPFAM" id="SSF52440">
    <property type="entry name" value="PreATP-grasp domain"/>
    <property type="match status" value="1"/>
</dbReference>
<evidence type="ECO:0000256" key="10">
    <source>
        <dbReference type="HAMAP-Rule" id="MF_00047"/>
    </source>
</evidence>
<dbReference type="UniPathway" id="UPA00219"/>
<dbReference type="PANTHER" id="PTHR23132">
    <property type="entry name" value="D-ALANINE--D-ALANINE LIGASE"/>
    <property type="match status" value="1"/>
</dbReference>
<dbReference type="PROSITE" id="PS00844">
    <property type="entry name" value="DALA_DALA_LIGASE_2"/>
    <property type="match status" value="1"/>
</dbReference>
<keyword evidence="3 10" id="KW-0963">Cytoplasm</keyword>
<dbReference type="AlphaFoldDB" id="A0A6G3TAU4"/>
<evidence type="ECO:0000256" key="1">
    <source>
        <dbReference type="ARBA" id="ARBA00004496"/>
    </source>
</evidence>
<comment type="catalytic activity">
    <reaction evidence="10">
        <text>2 D-alanine + ATP = D-alanyl-D-alanine + ADP + phosphate + H(+)</text>
        <dbReference type="Rhea" id="RHEA:11224"/>
        <dbReference type="ChEBI" id="CHEBI:15378"/>
        <dbReference type="ChEBI" id="CHEBI:30616"/>
        <dbReference type="ChEBI" id="CHEBI:43474"/>
        <dbReference type="ChEBI" id="CHEBI:57416"/>
        <dbReference type="ChEBI" id="CHEBI:57822"/>
        <dbReference type="ChEBI" id="CHEBI:456216"/>
        <dbReference type="EC" id="6.3.2.4"/>
    </reaction>
</comment>
<dbReference type="PROSITE" id="PS50975">
    <property type="entry name" value="ATP_GRASP"/>
    <property type="match status" value="1"/>
</dbReference>
<dbReference type="InterPro" id="IPR011095">
    <property type="entry name" value="Dala_Dala_lig_C"/>
</dbReference>
<dbReference type="InterPro" id="IPR000291">
    <property type="entry name" value="D-Ala_lig_Van_CS"/>
</dbReference>
<comment type="pathway">
    <text evidence="10">Cell wall biogenesis; peptidoglycan biosynthesis.</text>
</comment>
<gene>
    <name evidence="10" type="primary">ddl</name>
    <name evidence="14" type="ORF">G3I66_11705</name>
</gene>
<organism evidence="14 15">
    <name type="scientific">Streptomyces rubrogriseus</name>
    <dbReference type="NCBI Taxonomy" id="194673"/>
    <lineage>
        <taxon>Bacteria</taxon>
        <taxon>Bacillati</taxon>
        <taxon>Actinomycetota</taxon>
        <taxon>Actinomycetes</taxon>
        <taxon>Kitasatosporales</taxon>
        <taxon>Streptomycetaceae</taxon>
        <taxon>Streptomyces</taxon>
        <taxon>Streptomyces violaceoruber group</taxon>
    </lineage>
</organism>
<evidence type="ECO:0000256" key="8">
    <source>
        <dbReference type="ARBA" id="ARBA00022984"/>
    </source>
</evidence>
<evidence type="ECO:0000313" key="15">
    <source>
        <dbReference type="Proteomes" id="UP000475666"/>
    </source>
</evidence>